<dbReference type="EMBL" id="CP002869">
    <property type="protein sequence ID" value="AEI39697.1"/>
    <property type="molecule type" value="Genomic_DNA"/>
</dbReference>
<protein>
    <submittedName>
        <fullName evidence="1">Integrase family protein</fullName>
    </submittedName>
</protein>
<sequence length="37" mass="4398">MRKILAKYSEEASLAQNLSPHKLRHFLLTWFKKAGQR</sequence>
<evidence type="ECO:0000313" key="2">
    <source>
        <dbReference type="Proteomes" id="UP000006620"/>
    </source>
</evidence>
<proteinExistence type="predicted"/>
<dbReference type="KEGG" id="pms:KNP414_01129"/>
<dbReference type="PATRIC" id="fig|1036673.3.peg.991"/>
<organism evidence="1 2">
    <name type="scientific">Paenibacillus mucilaginosus (strain KNP414)</name>
    <dbReference type="NCBI Taxonomy" id="1036673"/>
    <lineage>
        <taxon>Bacteria</taxon>
        <taxon>Bacillati</taxon>
        <taxon>Bacillota</taxon>
        <taxon>Bacilli</taxon>
        <taxon>Bacillales</taxon>
        <taxon>Paenibacillaceae</taxon>
        <taxon>Paenibacillus</taxon>
    </lineage>
</organism>
<reference evidence="1 2" key="2">
    <citation type="journal article" date="2013" name="Genome Announc.">
        <title>Genome Sequence of Growth-Improving Paenibacillus mucilaginosus Strain KNP414.</title>
        <authorList>
            <person name="Lu J.J."/>
            <person name="Wang J.F."/>
            <person name="Hu X.F."/>
        </authorList>
    </citation>
    <scope>NUCLEOTIDE SEQUENCE [LARGE SCALE GENOMIC DNA]</scope>
    <source>
        <strain evidence="1 2">KNP414</strain>
    </source>
</reference>
<gene>
    <name evidence="1" type="ordered locus">KNP414_01129</name>
</gene>
<name>F8FEZ7_PAEMK</name>
<dbReference type="HOGENOM" id="CLU_3346715_0_0_9"/>
<evidence type="ECO:0000313" key="1">
    <source>
        <dbReference type="EMBL" id="AEI39697.1"/>
    </source>
</evidence>
<dbReference type="AlphaFoldDB" id="F8FEZ7"/>
<reference evidence="2" key="1">
    <citation type="submission" date="2011-06" db="EMBL/GenBank/DDBJ databases">
        <title>Complete genome sequence of Paenibacillus mucilaginosus KNP414.</title>
        <authorList>
            <person name="Wang J."/>
            <person name="Hu S."/>
            <person name="Hu X."/>
            <person name="Zhang B."/>
            <person name="Dong D."/>
            <person name="Zhang S."/>
            <person name="Zhao K."/>
            <person name="Wu D."/>
        </authorList>
    </citation>
    <scope>NUCLEOTIDE SEQUENCE [LARGE SCALE GENOMIC DNA]</scope>
    <source>
        <strain evidence="2">KNP414</strain>
    </source>
</reference>
<accession>F8FEZ7</accession>
<dbReference type="Proteomes" id="UP000006620">
    <property type="component" value="Chromosome"/>
</dbReference>